<organism evidence="1 2">
    <name type="scientific">Brachyspira innocens</name>
    <dbReference type="NCBI Taxonomy" id="13264"/>
    <lineage>
        <taxon>Bacteria</taxon>
        <taxon>Pseudomonadati</taxon>
        <taxon>Spirochaetota</taxon>
        <taxon>Spirochaetia</taxon>
        <taxon>Brachyspirales</taxon>
        <taxon>Brachyspiraceae</taxon>
        <taxon>Brachyspira</taxon>
    </lineage>
</organism>
<evidence type="ECO:0008006" key="3">
    <source>
        <dbReference type="Google" id="ProtNLM"/>
    </source>
</evidence>
<protein>
    <recommendedName>
        <fullName evidence="3">TPR domain-containing protein</fullName>
    </recommendedName>
</protein>
<reference evidence="1" key="1">
    <citation type="submission" date="2023-07" db="EMBL/GenBank/DDBJ databases">
        <title>Mucosal microbiota of week-old chicken and adult hens.</title>
        <authorList>
            <person name="Volf J."/>
            <person name="Karasova D."/>
            <person name="Crhanova M."/>
            <person name="Faldynova M."/>
            <person name="Prikrylova H."/>
            <person name="Zeman M."/>
            <person name="Babak V."/>
            <person name="Rajova J."/>
            <person name="Rychlik I."/>
        </authorList>
    </citation>
    <scope>NUCLEOTIDE SEQUENCE</scope>
    <source>
        <strain evidence="1">ET902</strain>
    </source>
</reference>
<feature type="non-terminal residue" evidence="1">
    <location>
        <position position="254"/>
    </location>
</feature>
<keyword evidence="2" id="KW-1185">Reference proteome</keyword>
<sequence>MEKFNSSLFSRRYEGYNLEKEICIINRGIVENDIYALDFLREANYTYGKDRDYFYTLYSKLEKSNNCGIYLILTAILLKKGDEKANIKIAEKKIDMLMHKIYDSYYAKYNIVEHLGTPNSITVINDDIIYEDDKRYELIKRFHVKKSAFGYFSALKPYAPYNLKKTPNSNDILFIKKSLLTNYRIYYILLLAEYSKKAKRLLNIILKTNNYKALIYLILIAKEGFNITYKESLDYLNDFDITLSDIIISYIFFY</sequence>
<comment type="caution">
    <text evidence="1">The sequence shown here is derived from an EMBL/GenBank/DDBJ whole genome shotgun (WGS) entry which is preliminary data.</text>
</comment>
<accession>A0ABT8YXC4</accession>
<dbReference type="Proteomes" id="UP001175147">
    <property type="component" value="Unassembled WGS sequence"/>
</dbReference>
<proteinExistence type="predicted"/>
<evidence type="ECO:0000313" key="2">
    <source>
        <dbReference type="Proteomes" id="UP001175147"/>
    </source>
</evidence>
<dbReference type="EMBL" id="JAUPBM010000077">
    <property type="protein sequence ID" value="MDO7020534.1"/>
    <property type="molecule type" value="Genomic_DNA"/>
</dbReference>
<evidence type="ECO:0000313" key="1">
    <source>
        <dbReference type="EMBL" id="MDO7020534.1"/>
    </source>
</evidence>
<name>A0ABT8YXC4_9SPIR</name>
<gene>
    <name evidence="1" type="ORF">Q5M86_07085</name>
</gene>